<dbReference type="Gene3D" id="3.40.50.410">
    <property type="entry name" value="von Willebrand factor, type A domain"/>
    <property type="match status" value="1"/>
</dbReference>
<protein>
    <recommendedName>
        <fullName evidence="1">DUF58 domain-containing protein</fullName>
    </recommendedName>
</protein>
<evidence type="ECO:0000313" key="2">
    <source>
        <dbReference type="EMBL" id="SHK10607.1"/>
    </source>
</evidence>
<organism evidence="2 3">
    <name type="scientific">Reichenbachiella agariperforans</name>
    <dbReference type="NCBI Taxonomy" id="156994"/>
    <lineage>
        <taxon>Bacteria</taxon>
        <taxon>Pseudomonadati</taxon>
        <taxon>Bacteroidota</taxon>
        <taxon>Cytophagia</taxon>
        <taxon>Cytophagales</taxon>
        <taxon>Reichenbachiellaceae</taxon>
        <taxon>Reichenbachiella</taxon>
    </lineage>
</organism>
<proteinExistence type="predicted"/>
<reference evidence="3" key="1">
    <citation type="submission" date="2016-11" db="EMBL/GenBank/DDBJ databases">
        <authorList>
            <person name="Varghese N."/>
            <person name="Submissions S."/>
        </authorList>
    </citation>
    <scope>NUCLEOTIDE SEQUENCE [LARGE SCALE GENOMIC DNA]</scope>
    <source>
        <strain evidence="3">DSM 26134</strain>
    </source>
</reference>
<dbReference type="InterPro" id="IPR002881">
    <property type="entry name" value="DUF58"/>
</dbReference>
<dbReference type="PANTHER" id="PTHR33608">
    <property type="entry name" value="BLL2464 PROTEIN"/>
    <property type="match status" value="1"/>
</dbReference>
<dbReference type="Pfam" id="PF01882">
    <property type="entry name" value="DUF58"/>
    <property type="match status" value="1"/>
</dbReference>
<gene>
    <name evidence="2" type="ORF">SAMN04488028_1036</name>
</gene>
<feature type="domain" description="DUF58" evidence="1">
    <location>
        <begin position="61"/>
        <end position="276"/>
    </location>
</feature>
<keyword evidence="3" id="KW-1185">Reference proteome</keyword>
<dbReference type="EMBL" id="FRAA01000003">
    <property type="protein sequence ID" value="SHK10607.1"/>
    <property type="molecule type" value="Genomic_DNA"/>
</dbReference>
<dbReference type="Proteomes" id="UP000184474">
    <property type="component" value="Unassembled WGS sequence"/>
</dbReference>
<evidence type="ECO:0000259" key="1">
    <source>
        <dbReference type="Pfam" id="PF01882"/>
    </source>
</evidence>
<dbReference type="STRING" id="156994.SAMN04488028_1036"/>
<evidence type="ECO:0000313" key="3">
    <source>
        <dbReference type="Proteomes" id="UP000184474"/>
    </source>
</evidence>
<dbReference type="InterPro" id="IPR036465">
    <property type="entry name" value="vWFA_dom_sf"/>
</dbReference>
<name>A0A1M6PRN8_REIAG</name>
<dbReference type="PANTHER" id="PTHR33608:SF12">
    <property type="entry name" value="DUF58 DOMAIN-CONTAINING PROTEIN"/>
    <property type="match status" value="1"/>
</dbReference>
<dbReference type="AlphaFoldDB" id="A0A1M6PRN8"/>
<dbReference type="SUPFAM" id="SSF53300">
    <property type="entry name" value="vWA-like"/>
    <property type="match status" value="1"/>
</dbReference>
<sequence>MTKQNPHIDYPQNVFISLRELLTMERFAQVMSLLSNRQKVKSVLGGKHASKLRGRGLDFEEVRNYVKGDDIRNIDWKVTARTKVTHTRVFSEEKEKPALIVVDQSKSMFFGSQKRTKSVVAAELAAVSAFRVLKQGDRVGGVVIADDGVDIIQPKRDRRNILRFLEKIVMRNQGLKDSVVESREDILKDAMVKIRNIVTHDYLVVVISDFNHYDAGVVRFISQIAQHNDVILAKVTDPMERKIPVAKFVAGDRKTQVTVDGRRKALRDHFETGFEEDYQQFQSQMKKHRIPVFSINTVDSIEEQLKDVFAGRKK</sequence>
<accession>A0A1M6PRN8</accession>
<dbReference type="RefSeq" id="WP_073121846.1">
    <property type="nucleotide sequence ID" value="NZ_FRAA01000003.1"/>
</dbReference>